<protein>
    <recommendedName>
        <fullName evidence="5">DUF4352 domain-containing protein</fullName>
    </recommendedName>
</protein>
<accession>A0ABT8ESD8</accession>
<evidence type="ECO:0000256" key="1">
    <source>
        <dbReference type="SAM" id="MobiDB-lite"/>
    </source>
</evidence>
<dbReference type="PROSITE" id="PS51257">
    <property type="entry name" value="PROKAR_LIPOPROTEIN"/>
    <property type="match status" value="1"/>
</dbReference>
<proteinExistence type="predicted"/>
<keyword evidence="4" id="KW-1185">Reference proteome</keyword>
<feature type="compositionally biased region" description="Acidic residues" evidence="1">
    <location>
        <begin position="57"/>
        <end position="68"/>
    </location>
</feature>
<feature type="compositionally biased region" description="Low complexity" evidence="1">
    <location>
        <begin position="47"/>
        <end position="56"/>
    </location>
</feature>
<organism evidence="3 4">
    <name type="scientific">Nocardioides abyssi</name>
    <dbReference type="NCBI Taxonomy" id="3058370"/>
    <lineage>
        <taxon>Bacteria</taxon>
        <taxon>Bacillati</taxon>
        <taxon>Actinomycetota</taxon>
        <taxon>Actinomycetes</taxon>
        <taxon>Propionibacteriales</taxon>
        <taxon>Nocardioidaceae</taxon>
        <taxon>Nocardioides</taxon>
    </lineage>
</organism>
<feature type="compositionally biased region" description="Acidic residues" evidence="1">
    <location>
        <begin position="35"/>
        <end position="46"/>
    </location>
</feature>
<feature type="region of interest" description="Disordered" evidence="1">
    <location>
        <begin position="31"/>
        <end position="86"/>
    </location>
</feature>
<evidence type="ECO:0000313" key="3">
    <source>
        <dbReference type="EMBL" id="MDN4161071.1"/>
    </source>
</evidence>
<evidence type="ECO:0000256" key="2">
    <source>
        <dbReference type="SAM" id="SignalP"/>
    </source>
</evidence>
<gene>
    <name evidence="3" type="ORF">QWY29_06850</name>
</gene>
<evidence type="ECO:0000313" key="4">
    <source>
        <dbReference type="Proteomes" id="UP001168537"/>
    </source>
</evidence>
<dbReference type="RefSeq" id="WP_300959952.1">
    <property type="nucleotide sequence ID" value="NZ_JAUHJR010000002.1"/>
</dbReference>
<dbReference type="EMBL" id="JAUHJR010000002">
    <property type="protein sequence ID" value="MDN4161071.1"/>
    <property type="molecule type" value="Genomic_DNA"/>
</dbReference>
<comment type="caution">
    <text evidence="3">The sequence shown here is derived from an EMBL/GenBank/DDBJ whole genome shotgun (WGS) entry which is preliminary data.</text>
</comment>
<keyword evidence="2" id="KW-0732">Signal</keyword>
<dbReference type="Proteomes" id="UP001168537">
    <property type="component" value="Unassembled WGS sequence"/>
</dbReference>
<evidence type="ECO:0008006" key="5">
    <source>
        <dbReference type="Google" id="ProtNLM"/>
    </source>
</evidence>
<sequence length="252" mass="26572">MRRTPTRPSARTSARVAVAGLATFALLGLSACGGDDADSEAAEDTSSETAAPVESETPADEPTEEESESAGGATSGDQPEWANPVTTPGEKIATIEAGDVSVDVFQVGTTKATKTGQFVDPEKNKPIIAEGDEIVFLNYVATNNGDDLDLGSSLVSVESRYDDWPYMQGMDSVVDDALFEQMEVNDGALAAGAYRDPSVYTLASGQQISWGENFRYQKGSPITFEVTITPVDAEGELLHDDRIEGEGTGTTS</sequence>
<reference evidence="3" key="1">
    <citation type="submission" date="2023-06" db="EMBL/GenBank/DDBJ databases">
        <title>Draft genome sequence of Nocardioides sp. SOB72.</title>
        <authorList>
            <person name="Zhang G."/>
        </authorList>
    </citation>
    <scope>NUCLEOTIDE SEQUENCE</scope>
    <source>
        <strain evidence="3">SOB72</strain>
    </source>
</reference>
<name>A0ABT8ESD8_9ACTN</name>
<feature type="chain" id="PRO_5047531961" description="DUF4352 domain-containing protein" evidence="2">
    <location>
        <begin position="34"/>
        <end position="252"/>
    </location>
</feature>
<feature type="signal peptide" evidence="2">
    <location>
        <begin position="1"/>
        <end position="33"/>
    </location>
</feature>